<dbReference type="EMBL" id="RQTJ01000009">
    <property type="protein sequence ID" value="RRA95446.1"/>
    <property type="molecule type" value="Genomic_DNA"/>
</dbReference>
<evidence type="ECO:0000256" key="1">
    <source>
        <dbReference type="ARBA" id="ARBA00004651"/>
    </source>
</evidence>
<keyword evidence="2" id="KW-1003">Cell membrane</keyword>
<feature type="transmembrane region" description="Helical" evidence="6">
    <location>
        <begin position="259"/>
        <end position="280"/>
    </location>
</feature>
<feature type="transmembrane region" description="Helical" evidence="6">
    <location>
        <begin position="177"/>
        <end position="199"/>
    </location>
</feature>
<feature type="transmembrane region" description="Helical" evidence="6">
    <location>
        <begin position="79"/>
        <end position="104"/>
    </location>
</feature>
<feature type="transmembrane region" description="Helical" evidence="6">
    <location>
        <begin position="116"/>
        <end position="133"/>
    </location>
</feature>
<dbReference type="InterPro" id="IPR050833">
    <property type="entry name" value="Poly_Biosynth_Transport"/>
</dbReference>
<comment type="subcellular location">
    <subcellularLocation>
        <location evidence="1">Cell membrane</location>
        <topology evidence="1">Multi-pass membrane protein</topology>
    </subcellularLocation>
</comment>
<feature type="transmembrane region" description="Helical" evidence="6">
    <location>
        <begin position="300"/>
        <end position="319"/>
    </location>
</feature>
<dbReference type="GO" id="GO:0005886">
    <property type="term" value="C:plasma membrane"/>
    <property type="evidence" value="ECO:0007669"/>
    <property type="project" value="UniProtKB-SubCell"/>
</dbReference>
<comment type="caution">
    <text evidence="7">The sequence shown here is derived from an EMBL/GenBank/DDBJ whole genome shotgun (WGS) entry which is preliminary data.</text>
</comment>
<feature type="transmembrane region" description="Helical" evidence="6">
    <location>
        <begin position="47"/>
        <end position="67"/>
    </location>
</feature>
<evidence type="ECO:0000256" key="6">
    <source>
        <dbReference type="SAM" id="Phobius"/>
    </source>
</evidence>
<dbReference type="Proteomes" id="UP000268372">
    <property type="component" value="Unassembled WGS sequence"/>
</dbReference>
<dbReference type="PANTHER" id="PTHR30250">
    <property type="entry name" value="PST FAMILY PREDICTED COLANIC ACID TRANSPORTER"/>
    <property type="match status" value="1"/>
</dbReference>
<reference evidence="7 8" key="1">
    <citation type="submission" date="2018-11" db="EMBL/GenBank/DDBJ databases">
        <title>Flavobacterium sp. nov., YIM 102796 draft genome.</title>
        <authorList>
            <person name="Li G."/>
            <person name="Jiang Y."/>
        </authorList>
    </citation>
    <scope>NUCLEOTIDE SEQUENCE [LARGE SCALE GENOMIC DNA]</scope>
    <source>
        <strain evidence="7 8">YIM 102796</strain>
    </source>
</reference>
<evidence type="ECO:0000256" key="4">
    <source>
        <dbReference type="ARBA" id="ARBA00022989"/>
    </source>
</evidence>
<feature type="transmembrane region" description="Helical" evidence="6">
    <location>
        <begin position="12"/>
        <end position="32"/>
    </location>
</feature>
<keyword evidence="5 6" id="KW-0472">Membrane</keyword>
<dbReference type="OrthoDB" id="88014at2"/>
<evidence type="ECO:0000256" key="2">
    <source>
        <dbReference type="ARBA" id="ARBA00022475"/>
    </source>
</evidence>
<feature type="transmembrane region" description="Helical" evidence="6">
    <location>
        <begin position="331"/>
        <end position="352"/>
    </location>
</feature>
<proteinExistence type="predicted"/>
<keyword evidence="3 6" id="KW-0812">Transmembrane</keyword>
<evidence type="ECO:0000313" key="7">
    <source>
        <dbReference type="EMBL" id="RRA95446.1"/>
    </source>
</evidence>
<evidence type="ECO:0000313" key="8">
    <source>
        <dbReference type="Proteomes" id="UP000268372"/>
    </source>
</evidence>
<keyword evidence="4 6" id="KW-1133">Transmembrane helix</keyword>
<dbReference type="PANTHER" id="PTHR30250:SF11">
    <property type="entry name" value="O-ANTIGEN TRANSPORTER-RELATED"/>
    <property type="match status" value="1"/>
</dbReference>
<feature type="transmembrane region" description="Helical" evidence="6">
    <location>
        <begin position="392"/>
        <end position="417"/>
    </location>
</feature>
<evidence type="ECO:0000256" key="5">
    <source>
        <dbReference type="ARBA" id="ARBA00023136"/>
    </source>
</evidence>
<accession>A0A3P1B2R4</accession>
<name>A0A3P1B2R4_9FLAO</name>
<feature type="transmembrane region" description="Helical" evidence="6">
    <location>
        <begin position="219"/>
        <end position="239"/>
    </location>
</feature>
<protein>
    <submittedName>
        <fullName evidence="7">Uncharacterized protein</fullName>
    </submittedName>
</protein>
<dbReference type="RefSeq" id="WP_124899032.1">
    <property type="nucleotide sequence ID" value="NZ_RQTJ01000009.1"/>
</dbReference>
<evidence type="ECO:0000256" key="3">
    <source>
        <dbReference type="ARBA" id="ARBA00022692"/>
    </source>
</evidence>
<feature type="transmembrane region" description="Helical" evidence="6">
    <location>
        <begin position="153"/>
        <end position="171"/>
    </location>
</feature>
<organism evidence="7 8">
    <name type="scientific">Paenimyroides viscosum</name>
    <dbReference type="NCBI Taxonomy" id="2488729"/>
    <lineage>
        <taxon>Bacteria</taxon>
        <taxon>Pseudomonadati</taxon>
        <taxon>Bacteroidota</taxon>
        <taxon>Flavobacteriia</taxon>
        <taxon>Flavobacteriales</taxon>
        <taxon>Flavobacteriaceae</taxon>
        <taxon>Paenimyroides</taxon>
    </lineage>
</organism>
<gene>
    <name evidence="7" type="ORF">EG242_06200</name>
</gene>
<keyword evidence="8" id="KW-1185">Reference proteome</keyword>
<sequence>MDTKFSSKQALWFTLINYFGVLIGTVSTLFIYPNDKDLLGIIRFVDGFAQILYPIMVLGASTALLNFQPKLNDLLQRKLFSYSMISVVWMVFFCAIGVSLVYFIDDFFFRELKNKQYFIYGFFIAICLAYIDVFKRQATNLQKLAIPTFFEKIIPKITLPLVFLLIIYGYVSEIVGFSWYVVSFAVMLIAIGFYLFKYFKPVYTLNYKDLFQEIPKKQYYQYSLYAFSASLGSFFAFRIDSIMIPQFLSNTANGDFNIGVNLANALMIPAAGVFALYSPLISEALKKNDLSVLKIKYADVAKNLFFIGIILYGCVLLGMKDFFEILPTADKLLPVLPVLYILGGNVVLNMATGFNTEIIAYSKFYRFNLIAIVILAILNVGLNYYVLTQTTYGIIGVAWASLFAMLVFNSTKLWFIYRKFNMLPINANYIKTIVSSLVLLAIAFALPLNVFGMFSFLVRCTFFAGTFMLLIYKTGWVQEFNNNVAKIMKVVLRK</sequence>
<feature type="transmembrane region" description="Helical" evidence="6">
    <location>
        <begin position="364"/>
        <end position="386"/>
    </location>
</feature>
<feature type="transmembrane region" description="Helical" evidence="6">
    <location>
        <begin position="429"/>
        <end position="448"/>
    </location>
</feature>
<dbReference type="AlphaFoldDB" id="A0A3P1B2R4"/>